<organism evidence="1">
    <name type="scientific">Halobacterium sp. NMX12-1</name>
    <dbReference type="NCBI Taxonomy" id="3166650"/>
    <lineage>
        <taxon>Archaea</taxon>
        <taxon>Methanobacteriati</taxon>
        <taxon>Methanobacteriota</taxon>
        <taxon>Stenosarchaea group</taxon>
        <taxon>Halobacteria</taxon>
        <taxon>Halobacteriales</taxon>
        <taxon>Halobacteriaceae</taxon>
        <taxon>Halobacterium</taxon>
    </lineage>
</organism>
<sequence length="90" mass="9441">MDCVVCNRTGTAYRLVDEPAEPLAVCEQCVAEHLADAADGACVYCGTAGGYDLVEDTSAVVASESQAERVVVTPGVVCHDHVGTLRRENT</sequence>
<name>A0AAU8CDH5_9EURY</name>
<dbReference type="EMBL" id="CP159204">
    <property type="protein sequence ID" value="XCF16300.1"/>
    <property type="molecule type" value="Genomic_DNA"/>
</dbReference>
<dbReference type="AlphaFoldDB" id="A0AAU8CDH5"/>
<evidence type="ECO:0008006" key="2">
    <source>
        <dbReference type="Google" id="ProtNLM"/>
    </source>
</evidence>
<accession>A0AAU8CDH5</accession>
<dbReference type="KEGG" id="hanx:ABSL23_13790"/>
<gene>
    <name evidence="1" type="ORF">ABSL23_13790</name>
</gene>
<reference evidence="1" key="1">
    <citation type="submission" date="2024-06" db="EMBL/GenBank/DDBJ databases">
        <title>Genome Sequence of an extremely halophilic archaeon isolated from Permian era halite, Salado Formation, Carlsbad, New Mexico: Halobacterium sp. strain NMX12-1.</title>
        <authorList>
            <person name="Sotoa L."/>
            <person name="DasSarma P."/>
            <person name="Anton B.P."/>
            <person name="Vincze T."/>
            <person name="Verma I."/>
            <person name="Eralp B."/>
            <person name="Powers D.W."/>
            <person name="Dozier B.L."/>
            <person name="Roberts R.J."/>
            <person name="DasSarma S."/>
        </authorList>
    </citation>
    <scope>NUCLEOTIDE SEQUENCE</scope>
    <source>
        <strain evidence="1">NMX12-1</strain>
    </source>
</reference>
<dbReference type="RefSeq" id="WP_353634147.1">
    <property type="nucleotide sequence ID" value="NZ_CP159204.1"/>
</dbReference>
<proteinExistence type="predicted"/>
<dbReference type="GeneID" id="91110240"/>
<evidence type="ECO:0000313" key="1">
    <source>
        <dbReference type="EMBL" id="XCF16300.1"/>
    </source>
</evidence>
<protein>
    <recommendedName>
        <fullName evidence="2">Small CPxCG-related zinc finger protein</fullName>
    </recommendedName>
</protein>